<name>A0AB38E4K7_XANCH</name>
<gene>
    <name evidence="1" type="ORF">XAP6984_600036</name>
    <name evidence="2" type="ORF">XAP7430_560036</name>
</gene>
<evidence type="ECO:0000313" key="2">
    <source>
        <dbReference type="EMBL" id="SON91444.1"/>
    </source>
</evidence>
<reference evidence="3 4" key="1">
    <citation type="submission" date="2017-10" db="EMBL/GenBank/DDBJ databases">
        <authorList>
            <person name="Regsiter A."/>
            <person name="William W."/>
        </authorList>
    </citation>
    <scope>NUCLEOTIDE SEQUENCE [LARGE SCALE GENOMIC DNA]</scope>
    <source>
        <strain evidence="1 4">CFBP6984</strain>
        <strain evidence="2 3">CFBP7430</strain>
    </source>
</reference>
<organism evidence="2 3">
    <name type="scientific">Xanthomonas campestris pv. phaseoli</name>
    <dbReference type="NCBI Taxonomy" id="317013"/>
    <lineage>
        <taxon>Bacteria</taxon>
        <taxon>Pseudomonadati</taxon>
        <taxon>Pseudomonadota</taxon>
        <taxon>Gammaproteobacteria</taxon>
        <taxon>Lysobacterales</taxon>
        <taxon>Lysobacteraceae</taxon>
        <taxon>Xanthomonas</taxon>
    </lineage>
</organism>
<sequence length="83" mass="8676">MVHANARRARLTLARRCLGCCSQRQTRAGAAGIFATQITFLDGSEHARSTGLSLTAIGRSARLFSEGIEAAYACSLGGSFNAA</sequence>
<evidence type="ECO:0000313" key="3">
    <source>
        <dbReference type="Proteomes" id="UP000234166"/>
    </source>
</evidence>
<proteinExistence type="predicted"/>
<keyword evidence="4" id="KW-1185">Reference proteome</keyword>
<dbReference type="Proteomes" id="UP000234166">
    <property type="component" value="Unassembled WGS sequence"/>
</dbReference>
<dbReference type="EMBL" id="OCYT01000118">
    <property type="protein sequence ID" value="SON85077.1"/>
    <property type="molecule type" value="Genomic_DNA"/>
</dbReference>
<evidence type="ECO:0000313" key="1">
    <source>
        <dbReference type="EMBL" id="SON85077.1"/>
    </source>
</evidence>
<dbReference type="Proteomes" id="UP000234181">
    <property type="component" value="Unassembled WGS sequence"/>
</dbReference>
<dbReference type="EMBL" id="OCYS01000112">
    <property type="protein sequence ID" value="SON91444.1"/>
    <property type="molecule type" value="Genomic_DNA"/>
</dbReference>
<comment type="caution">
    <text evidence="2">The sequence shown here is derived from an EMBL/GenBank/DDBJ whole genome shotgun (WGS) entry which is preliminary data.</text>
</comment>
<evidence type="ECO:0008006" key="5">
    <source>
        <dbReference type="Google" id="ProtNLM"/>
    </source>
</evidence>
<protein>
    <recommendedName>
        <fullName evidence="5">LysR family transcriptional regulator</fullName>
    </recommendedName>
</protein>
<accession>A0AB38E4K7</accession>
<dbReference type="AlphaFoldDB" id="A0AB38E4K7"/>
<evidence type="ECO:0000313" key="4">
    <source>
        <dbReference type="Proteomes" id="UP000234181"/>
    </source>
</evidence>